<dbReference type="VEuPathDB" id="PlasmoDB:PVW1_120046700"/>
<evidence type="ECO:0000313" key="2">
    <source>
        <dbReference type="EMBL" id="SCO68701.1"/>
    </source>
</evidence>
<protein>
    <submittedName>
        <fullName evidence="2">Uncharacterized protein</fullName>
    </submittedName>
</protein>
<dbReference type="eggNOG" id="ENOG502QY1T">
    <property type="taxonomic scope" value="Eukaryota"/>
</dbReference>
<gene>
    <name evidence="2" type="ORF">PVT01_120036300</name>
</gene>
<organism evidence="2 3">
    <name type="scientific">Plasmodium vivax</name>
    <name type="common">malaria parasite P. vivax</name>
    <dbReference type="NCBI Taxonomy" id="5855"/>
    <lineage>
        <taxon>Eukaryota</taxon>
        <taxon>Sar</taxon>
        <taxon>Alveolata</taxon>
        <taxon>Apicomplexa</taxon>
        <taxon>Aconoidasida</taxon>
        <taxon>Haemosporida</taxon>
        <taxon>Plasmodiidae</taxon>
        <taxon>Plasmodium</taxon>
        <taxon>Plasmodium (Plasmodium)</taxon>
    </lineage>
</organism>
<dbReference type="VEuPathDB" id="PlasmoDB:PVPAM_120037000"/>
<sequence length="434" mass="48929">MECTPNEEKREDYFGIITNLFSYFSQGNDVKVTPPPQRHSHPRNSIQQVVYNLKLKRASDWKISTRFGLDAPVMSGRKGLEKVPPEEDKASTNVSPTKCEGEANTRDSSAEVNIRDSSAEANIRDSSAEANIRDSSAEANIRDSSPQNCLNGSGERRKKKKKKKNAKKNRDIQYTSSFDLSGGEFFQLKEQSGSDGGEESKVEKRKEERKKKREKGKEKSKEKRTKRGEEAERTKEKSIEATDAEMERGMEGTKQNGGCEQTGEGDAPQREEVCEQEETKKKKKMKKTKKTKKKKTRRDEMEVSETSYAEKNSNENDSPENGSPENGSVQMKPARRTSEPRNPSHERKGTHNNIRERNNATFSSFMQPPRSSNSDELAINYISDSKKSYISIRSSNRDKDDVIQLPKLNLSTRGGRSSSGEENETTDGGTCSLR</sequence>
<dbReference type="EMBL" id="LT615250">
    <property type="protein sequence ID" value="SCO68701.1"/>
    <property type="molecule type" value="Genomic_DNA"/>
</dbReference>
<feature type="compositionally biased region" description="Basic and acidic residues" evidence="1">
    <location>
        <begin position="78"/>
        <end position="90"/>
    </location>
</feature>
<dbReference type="VEuPathDB" id="PlasmoDB:PVX_116750"/>
<feature type="compositionally biased region" description="Low complexity" evidence="1">
    <location>
        <begin position="408"/>
        <end position="420"/>
    </location>
</feature>
<feature type="compositionally biased region" description="Basic residues" evidence="1">
    <location>
        <begin position="281"/>
        <end position="296"/>
    </location>
</feature>
<reference evidence="2 3" key="1">
    <citation type="submission" date="2016-07" db="EMBL/GenBank/DDBJ databases">
        <authorList>
            <consortium name="Pathogen Informatics"/>
        </authorList>
    </citation>
    <scope>NUCLEOTIDE SEQUENCE [LARGE SCALE GENOMIC DNA]</scope>
</reference>
<feature type="compositionally biased region" description="Basic residues" evidence="1">
    <location>
        <begin position="156"/>
        <end position="167"/>
    </location>
</feature>
<dbReference type="VEuPathDB" id="PlasmoDB:PVP01_1232200"/>
<feature type="compositionally biased region" description="Basic and acidic residues" evidence="1">
    <location>
        <begin position="336"/>
        <end position="358"/>
    </location>
</feature>
<feature type="compositionally biased region" description="Basic and acidic residues" evidence="1">
    <location>
        <begin position="267"/>
        <end position="280"/>
    </location>
</feature>
<proteinExistence type="predicted"/>
<feature type="compositionally biased region" description="Basic and acidic residues" evidence="1">
    <location>
        <begin position="99"/>
        <end position="136"/>
    </location>
</feature>
<feature type="compositionally biased region" description="Basic and acidic residues" evidence="1">
    <location>
        <begin position="215"/>
        <end position="251"/>
    </location>
</feature>
<dbReference type="AlphaFoldDB" id="A0A1G4H1R2"/>
<evidence type="ECO:0000313" key="3">
    <source>
        <dbReference type="Proteomes" id="UP000196402"/>
    </source>
</evidence>
<name>A0A1G4H1R2_PLAVI</name>
<feature type="region of interest" description="Disordered" evidence="1">
    <location>
        <begin position="75"/>
        <end position="377"/>
    </location>
</feature>
<feature type="compositionally biased region" description="Polar residues" evidence="1">
    <location>
        <begin position="304"/>
        <end position="329"/>
    </location>
</feature>
<accession>A0A1G4H1R2</accession>
<feature type="compositionally biased region" description="Polar residues" evidence="1">
    <location>
        <begin position="359"/>
        <end position="375"/>
    </location>
</feature>
<evidence type="ECO:0000256" key="1">
    <source>
        <dbReference type="SAM" id="MobiDB-lite"/>
    </source>
</evidence>
<feature type="region of interest" description="Disordered" evidence="1">
    <location>
        <begin position="394"/>
        <end position="434"/>
    </location>
</feature>
<feature type="compositionally biased region" description="Polar residues" evidence="1">
    <location>
        <begin position="137"/>
        <end position="151"/>
    </location>
</feature>
<dbReference type="Proteomes" id="UP000196402">
    <property type="component" value="Chromosome 12"/>
</dbReference>